<proteinExistence type="predicted"/>
<feature type="domain" description="DDE Tnp4" evidence="3">
    <location>
        <begin position="247"/>
        <end position="327"/>
    </location>
</feature>
<dbReference type="PANTHER" id="PTHR23080">
    <property type="entry name" value="THAP DOMAIN PROTEIN"/>
    <property type="match status" value="1"/>
</dbReference>
<evidence type="ECO:0000313" key="6">
    <source>
        <dbReference type="Proteomes" id="UP001162164"/>
    </source>
</evidence>
<name>A0ABQ9JT34_9CUCU</name>
<keyword evidence="2" id="KW-0479">Metal-binding</keyword>
<evidence type="ECO:0000259" key="3">
    <source>
        <dbReference type="Pfam" id="PF13359"/>
    </source>
</evidence>
<dbReference type="Pfam" id="PF13613">
    <property type="entry name" value="HTH_Tnp_4"/>
    <property type="match status" value="1"/>
</dbReference>
<evidence type="ECO:0000313" key="5">
    <source>
        <dbReference type="EMBL" id="KAJ8981460.1"/>
    </source>
</evidence>
<dbReference type="Pfam" id="PF13359">
    <property type="entry name" value="DDE_Tnp_4"/>
    <property type="match status" value="1"/>
</dbReference>
<feature type="domain" description="Transposase Helix-turn-helix" evidence="4">
    <location>
        <begin position="168"/>
        <end position="218"/>
    </location>
</feature>
<evidence type="ECO:0000256" key="2">
    <source>
        <dbReference type="ARBA" id="ARBA00022723"/>
    </source>
</evidence>
<evidence type="ECO:0000259" key="4">
    <source>
        <dbReference type="Pfam" id="PF13613"/>
    </source>
</evidence>
<evidence type="ECO:0000256" key="1">
    <source>
        <dbReference type="ARBA" id="ARBA00001968"/>
    </source>
</evidence>
<keyword evidence="6" id="KW-1185">Reference proteome</keyword>
<evidence type="ECO:0008006" key="7">
    <source>
        <dbReference type="Google" id="ProtNLM"/>
    </source>
</evidence>
<protein>
    <recommendedName>
        <fullName evidence="7">THAP-type domain-containing protein</fullName>
    </recommendedName>
</protein>
<accession>A0ABQ9JT34</accession>
<dbReference type="InterPro" id="IPR027805">
    <property type="entry name" value="Transposase_HTH_dom"/>
</dbReference>
<dbReference type="EMBL" id="JAPWTJ010000182">
    <property type="protein sequence ID" value="KAJ8981460.1"/>
    <property type="molecule type" value="Genomic_DNA"/>
</dbReference>
<sequence length="327" mass="36627">MRICSLHFKDEDYKGYSKGQWKSGLKSFYLKNDAVPSLNLPVVVVEDTSKRSLRLTNRNLLKSVVCAGPSGISTSNEDCIELPISEENIAPRPDEIEAAEILMEELQPKNRNFKFSEVAVQVNTSRMKTICELIDCDSKLNSLTGLPSLKLLDEIVIVVASKQIRTGRLTTKEKIMLCFCKLKTNLTYVILSMLFGVTSQTCKNIVFNTIPILASILKNCIKFPASSEIQKNMPICFKGFESTRIILDCTEIIIQKPKCLCCRIRCYSQYKSNNTIKFMTGVSPGGLITYVSKCYGGRTSDKAIFEQSGLIKQLEMSKDAIMVDKGF</sequence>
<gene>
    <name evidence="5" type="ORF">NQ317_000136</name>
</gene>
<dbReference type="InterPro" id="IPR027806">
    <property type="entry name" value="HARBI1_dom"/>
</dbReference>
<organism evidence="5 6">
    <name type="scientific">Molorchus minor</name>
    <dbReference type="NCBI Taxonomy" id="1323400"/>
    <lineage>
        <taxon>Eukaryota</taxon>
        <taxon>Metazoa</taxon>
        <taxon>Ecdysozoa</taxon>
        <taxon>Arthropoda</taxon>
        <taxon>Hexapoda</taxon>
        <taxon>Insecta</taxon>
        <taxon>Pterygota</taxon>
        <taxon>Neoptera</taxon>
        <taxon>Endopterygota</taxon>
        <taxon>Coleoptera</taxon>
        <taxon>Polyphaga</taxon>
        <taxon>Cucujiformia</taxon>
        <taxon>Chrysomeloidea</taxon>
        <taxon>Cerambycidae</taxon>
        <taxon>Lamiinae</taxon>
        <taxon>Monochamini</taxon>
        <taxon>Molorchus</taxon>
    </lineage>
</organism>
<reference evidence="5" key="1">
    <citation type="journal article" date="2023" name="Insect Mol. Biol.">
        <title>Genome sequencing provides insights into the evolution of gene families encoding plant cell wall-degrading enzymes in longhorned beetles.</title>
        <authorList>
            <person name="Shin N.R."/>
            <person name="Okamura Y."/>
            <person name="Kirsch R."/>
            <person name="Pauchet Y."/>
        </authorList>
    </citation>
    <scope>NUCLEOTIDE SEQUENCE</scope>
    <source>
        <strain evidence="5">MMC_N1</strain>
    </source>
</reference>
<dbReference type="Proteomes" id="UP001162164">
    <property type="component" value="Unassembled WGS sequence"/>
</dbReference>
<comment type="cofactor">
    <cofactor evidence="1">
        <name>a divalent metal cation</name>
        <dbReference type="ChEBI" id="CHEBI:60240"/>
    </cofactor>
</comment>
<dbReference type="PANTHER" id="PTHR23080:SF141">
    <property type="entry name" value="TRANSPOSASE HELIX-TURN-HELIX DOMAIN-CONTAINING PROTEIN"/>
    <property type="match status" value="1"/>
</dbReference>
<comment type="caution">
    <text evidence="5">The sequence shown here is derived from an EMBL/GenBank/DDBJ whole genome shotgun (WGS) entry which is preliminary data.</text>
</comment>